<reference evidence="1 2" key="1">
    <citation type="submission" date="2019-05" db="EMBL/GenBank/DDBJ databases">
        <title>Another draft genome of Portunus trituberculatus and its Hox gene families provides insights of decapod evolution.</title>
        <authorList>
            <person name="Jeong J.-H."/>
            <person name="Song I."/>
            <person name="Kim S."/>
            <person name="Choi T."/>
            <person name="Kim D."/>
            <person name="Ryu S."/>
            <person name="Kim W."/>
        </authorList>
    </citation>
    <scope>NUCLEOTIDE SEQUENCE [LARGE SCALE GENOMIC DNA]</scope>
    <source>
        <tissue evidence="1">Muscle</tissue>
    </source>
</reference>
<keyword evidence="2" id="KW-1185">Reference proteome</keyword>
<sequence length="206" mass="23116">MPVEIILVRHMPKPGERNVNNLSGASAVSSTFIPSAGGNVHNTKVVQNKNLSLNCNDDAKITDENQVLNDEHVDSPALVVPQPDADVDTWCAEPEKKRLLSRVVPVFMSHRLALMKLMMMMFKIYWKAMLNLSQMMNLELNKASQEAEKGDKEEEPVFGLDIKTLREYLGGIKKALETLKECDPNPARSSKVTHDVEKSVKIYQEV</sequence>
<comment type="caution">
    <text evidence="1">The sequence shown here is derived from an EMBL/GenBank/DDBJ whole genome shotgun (WGS) entry which is preliminary data.</text>
</comment>
<accession>A0A5B7CTQ0</accession>
<dbReference type="Proteomes" id="UP000324222">
    <property type="component" value="Unassembled WGS sequence"/>
</dbReference>
<organism evidence="1 2">
    <name type="scientific">Portunus trituberculatus</name>
    <name type="common">Swimming crab</name>
    <name type="synonym">Neptunus trituberculatus</name>
    <dbReference type="NCBI Taxonomy" id="210409"/>
    <lineage>
        <taxon>Eukaryota</taxon>
        <taxon>Metazoa</taxon>
        <taxon>Ecdysozoa</taxon>
        <taxon>Arthropoda</taxon>
        <taxon>Crustacea</taxon>
        <taxon>Multicrustacea</taxon>
        <taxon>Malacostraca</taxon>
        <taxon>Eumalacostraca</taxon>
        <taxon>Eucarida</taxon>
        <taxon>Decapoda</taxon>
        <taxon>Pleocyemata</taxon>
        <taxon>Brachyura</taxon>
        <taxon>Eubrachyura</taxon>
        <taxon>Portunoidea</taxon>
        <taxon>Portunidae</taxon>
        <taxon>Portuninae</taxon>
        <taxon>Portunus</taxon>
    </lineage>
</organism>
<name>A0A5B7CTQ0_PORTR</name>
<evidence type="ECO:0000313" key="1">
    <source>
        <dbReference type="EMBL" id="MPC12810.1"/>
    </source>
</evidence>
<proteinExistence type="predicted"/>
<dbReference type="EMBL" id="VSRR010000238">
    <property type="protein sequence ID" value="MPC12810.1"/>
    <property type="molecule type" value="Genomic_DNA"/>
</dbReference>
<gene>
    <name evidence="1" type="ORF">E2C01_005520</name>
</gene>
<evidence type="ECO:0000313" key="2">
    <source>
        <dbReference type="Proteomes" id="UP000324222"/>
    </source>
</evidence>
<dbReference type="AlphaFoldDB" id="A0A5B7CTQ0"/>
<protein>
    <submittedName>
        <fullName evidence="1">Uncharacterized protein</fullName>
    </submittedName>
</protein>